<feature type="transmembrane region" description="Helical" evidence="10">
    <location>
        <begin position="55"/>
        <end position="72"/>
    </location>
</feature>
<feature type="transmembrane region" description="Helical" evidence="10">
    <location>
        <begin position="84"/>
        <end position="105"/>
    </location>
</feature>
<dbReference type="SUPFAM" id="SSF55781">
    <property type="entry name" value="GAF domain-like"/>
    <property type="match status" value="1"/>
</dbReference>
<evidence type="ECO:0000313" key="12">
    <source>
        <dbReference type="EMBL" id="GIM98128.1"/>
    </source>
</evidence>
<keyword evidence="5" id="KW-0547">Nucleotide-binding</keyword>
<dbReference type="GO" id="GO:0046983">
    <property type="term" value="F:protein dimerization activity"/>
    <property type="evidence" value="ECO:0007669"/>
    <property type="project" value="InterPro"/>
</dbReference>
<dbReference type="InterPro" id="IPR050482">
    <property type="entry name" value="Sensor_HK_TwoCompSys"/>
</dbReference>
<dbReference type="Pfam" id="PF07730">
    <property type="entry name" value="HisKA_3"/>
    <property type="match status" value="1"/>
</dbReference>
<dbReference type="CDD" id="cd16917">
    <property type="entry name" value="HATPase_UhpB-NarQ-NarX-like"/>
    <property type="match status" value="1"/>
</dbReference>
<dbReference type="Gene3D" id="3.30.565.10">
    <property type="entry name" value="Histidine kinase-like ATPase, C-terminal domain"/>
    <property type="match status" value="1"/>
</dbReference>
<evidence type="ECO:0000256" key="6">
    <source>
        <dbReference type="ARBA" id="ARBA00022777"/>
    </source>
</evidence>
<keyword evidence="10" id="KW-0472">Membrane</keyword>
<keyword evidence="7" id="KW-0067">ATP-binding</keyword>
<dbReference type="SUPFAM" id="SSF55874">
    <property type="entry name" value="ATPase domain of HSP90 chaperone/DNA topoisomerase II/histidine kinase"/>
    <property type="match status" value="1"/>
</dbReference>
<keyword evidence="3" id="KW-0597">Phosphoprotein</keyword>
<evidence type="ECO:0000256" key="2">
    <source>
        <dbReference type="ARBA" id="ARBA00012438"/>
    </source>
</evidence>
<dbReference type="InterPro" id="IPR029016">
    <property type="entry name" value="GAF-like_dom_sf"/>
</dbReference>
<gene>
    <name evidence="12" type="ORF">Ato02nite_099210</name>
</gene>
<evidence type="ECO:0000256" key="3">
    <source>
        <dbReference type="ARBA" id="ARBA00022553"/>
    </source>
</evidence>
<comment type="caution">
    <text evidence="12">The sequence shown here is derived from an EMBL/GenBank/DDBJ whole genome shotgun (WGS) entry which is preliminary data.</text>
</comment>
<evidence type="ECO:0000256" key="4">
    <source>
        <dbReference type="ARBA" id="ARBA00022679"/>
    </source>
</evidence>
<dbReference type="GO" id="GO:0005524">
    <property type="term" value="F:ATP binding"/>
    <property type="evidence" value="ECO:0007669"/>
    <property type="project" value="UniProtKB-KW"/>
</dbReference>
<dbReference type="InterPro" id="IPR036890">
    <property type="entry name" value="HATPase_C_sf"/>
</dbReference>
<dbReference type="EC" id="2.7.13.3" evidence="2"/>
<dbReference type="GO" id="GO:0000155">
    <property type="term" value="F:phosphorelay sensor kinase activity"/>
    <property type="evidence" value="ECO:0007669"/>
    <property type="project" value="InterPro"/>
</dbReference>
<accession>A0A920BRH4</accession>
<feature type="transmembrane region" description="Helical" evidence="10">
    <location>
        <begin position="201"/>
        <end position="220"/>
    </location>
</feature>
<dbReference type="GO" id="GO:0016020">
    <property type="term" value="C:membrane"/>
    <property type="evidence" value="ECO:0007669"/>
    <property type="project" value="InterPro"/>
</dbReference>
<protein>
    <recommendedName>
        <fullName evidence="2">histidine kinase</fullName>
        <ecNumber evidence="2">2.7.13.3</ecNumber>
    </recommendedName>
</protein>
<keyword evidence="13" id="KW-1185">Reference proteome</keyword>
<keyword evidence="4" id="KW-0808">Transferase</keyword>
<organism evidence="12 13">
    <name type="scientific">Paractinoplanes toevensis</name>
    <dbReference type="NCBI Taxonomy" id="571911"/>
    <lineage>
        <taxon>Bacteria</taxon>
        <taxon>Bacillati</taxon>
        <taxon>Actinomycetota</taxon>
        <taxon>Actinomycetes</taxon>
        <taxon>Micromonosporales</taxon>
        <taxon>Micromonosporaceae</taxon>
        <taxon>Paractinoplanes</taxon>
    </lineage>
</organism>
<keyword evidence="10" id="KW-1133">Transmembrane helix</keyword>
<dbReference type="Proteomes" id="UP000677082">
    <property type="component" value="Unassembled WGS sequence"/>
</dbReference>
<evidence type="ECO:0000256" key="10">
    <source>
        <dbReference type="SAM" id="Phobius"/>
    </source>
</evidence>
<reference evidence="12 13" key="1">
    <citation type="submission" date="2021-03" db="EMBL/GenBank/DDBJ databases">
        <title>Whole genome shotgun sequence of Actinoplanes toevensis NBRC 105298.</title>
        <authorList>
            <person name="Komaki H."/>
            <person name="Tamura T."/>
        </authorList>
    </citation>
    <scope>NUCLEOTIDE SEQUENCE [LARGE SCALE GENOMIC DNA]</scope>
    <source>
        <strain evidence="12 13">NBRC 105298</strain>
    </source>
</reference>
<feature type="transmembrane region" description="Helical" evidence="10">
    <location>
        <begin position="117"/>
        <end position="138"/>
    </location>
</feature>
<feature type="transmembrane region" description="Helical" evidence="10">
    <location>
        <begin position="256"/>
        <end position="277"/>
    </location>
</feature>
<dbReference type="Gene3D" id="1.20.5.1930">
    <property type="match status" value="1"/>
</dbReference>
<evidence type="ECO:0000256" key="9">
    <source>
        <dbReference type="SAM" id="MobiDB-lite"/>
    </source>
</evidence>
<evidence type="ECO:0000256" key="5">
    <source>
        <dbReference type="ARBA" id="ARBA00022741"/>
    </source>
</evidence>
<keyword evidence="8" id="KW-0902">Two-component regulatory system</keyword>
<feature type="domain" description="Signal transduction histidine kinase subgroup 3 dimerisation and phosphoacceptor" evidence="11">
    <location>
        <begin position="494"/>
        <end position="558"/>
    </location>
</feature>
<evidence type="ECO:0000256" key="7">
    <source>
        <dbReference type="ARBA" id="ARBA00022840"/>
    </source>
</evidence>
<dbReference type="Gene3D" id="3.30.450.40">
    <property type="match status" value="1"/>
</dbReference>
<evidence type="ECO:0000256" key="8">
    <source>
        <dbReference type="ARBA" id="ARBA00023012"/>
    </source>
</evidence>
<evidence type="ECO:0000313" key="13">
    <source>
        <dbReference type="Proteomes" id="UP000677082"/>
    </source>
</evidence>
<proteinExistence type="predicted"/>
<feature type="transmembrane region" description="Helical" evidence="10">
    <location>
        <begin position="31"/>
        <end position="48"/>
    </location>
</feature>
<dbReference type="AlphaFoldDB" id="A0A920BRH4"/>
<evidence type="ECO:0000259" key="11">
    <source>
        <dbReference type="Pfam" id="PF07730"/>
    </source>
</evidence>
<dbReference type="PANTHER" id="PTHR24421">
    <property type="entry name" value="NITRATE/NITRITE SENSOR PROTEIN NARX-RELATED"/>
    <property type="match status" value="1"/>
</dbReference>
<dbReference type="InterPro" id="IPR011712">
    <property type="entry name" value="Sig_transdc_His_kin_sub3_dim/P"/>
</dbReference>
<keyword evidence="6" id="KW-0418">Kinase</keyword>
<comment type="catalytic activity">
    <reaction evidence="1">
        <text>ATP + protein L-histidine = ADP + protein N-phospho-L-histidine.</text>
        <dbReference type="EC" id="2.7.13.3"/>
    </reaction>
</comment>
<keyword evidence="10" id="KW-0812">Transmembrane</keyword>
<feature type="transmembrane region" description="Helical" evidence="10">
    <location>
        <begin position="171"/>
        <end position="189"/>
    </location>
</feature>
<feature type="region of interest" description="Disordered" evidence="9">
    <location>
        <begin position="371"/>
        <end position="398"/>
    </location>
</feature>
<feature type="transmembrane region" description="Helical" evidence="10">
    <location>
        <begin position="226"/>
        <end position="244"/>
    </location>
</feature>
<dbReference type="PANTHER" id="PTHR24421:SF10">
    <property type="entry name" value="NITRATE_NITRITE SENSOR PROTEIN NARQ"/>
    <property type="match status" value="1"/>
</dbReference>
<dbReference type="RefSeq" id="WP_213013746.1">
    <property type="nucleotide sequence ID" value="NZ_BOQN01000183.1"/>
</dbReference>
<evidence type="ECO:0000256" key="1">
    <source>
        <dbReference type="ARBA" id="ARBA00000085"/>
    </source>
</evidence>
<feature type="compositionally biased region" description="Low complexity" evidence="9">
    <location>
        <begin position="384"/>
        <end position="398"/>
    </location>
</feature>
<dbReference type="EMBL" id="BOQN01000183">
    <property type="protein sequence ID" value="GIM98128.1"/>
    <property type="molecule type" value="Genomic_DNA"/>
</dbReference>
<sequence length="679" mass="70859">MLRWVVGAATALLVAGGSALGFHLGNLHNGLIAVSFTAVGLYVLRLRPGHREGRLFVAVGAAHSVMFAGRQYGLHAGPLPGASWLGWLGVWPLPLVLVLVGLAVMCFPTGRLPSRRWVPVVGALAAVGLALSIVSALWPVEWPRTGMVADHPFDLGGRAAADAFYRVARPVGYLLFQLTWLVCVVVRVRQARGDEARQLRWFLYAAAVSAAVMVVGLAVWGSPVPGTLTAPLLAAAAGAAILRYRLYDIDPVINKSLVFGAMAVLVTATYAIVVTGAGRLVDGYGTVLSLLATGGVAVAFEPLRRRVQRLADRVVYGRRATPYEALSRLSAHFTAPAGGLLDGICGTVADAVGAREVTLWTGPADDLRAASAWPPGTPLPPGPSTLANLSAAADRQDAADLPAADLPAAPGRAASAEPPTVAVRRNGRSRAVVTVTPVRHDSRFRGAITVTKAPGEPFTGSELRLVGDLAAQAGLVLELRATAQRLVAAGDAARRRLERDLHDGAQQRLVTVAMELGAVVRLAGDTEVAARAEDVRRRLLEATAELREMARGLHPAVLTQDGLRAAIEFLVDRSALPVRLTMSVPRRLPAEVEATAYFVVSEGLTNAAKHSGAAAVTVQVEDTGAGLVVEVSDDGGGGAAVRAGSGLEGLADRLATLDARLTVESGPDGTRLRTVIPCG</sequence>
<name>A0A920BRH4_9ACTN</name>